<keyword evidence="6 10" id="KW-0964">Secreted</keyword>
<dbReference type="InterPro" id="IPR012334">
    <property type="entry name" value="Pectin_lyas_fold"/>
</dbReference>
<evidence type="ECO:0000256" key="8">
    <source>
        <dbReference type="ARBA" id="ARBA00022837"/>
    </source>
</evidence>
<evidence type="ECO:0000256" key="4">
    <source>
        <dbReference type="ARBA" id="ARBA00006463"/>
    </source>
</evidence>
<evidence type="ECO:0000313" key="12">
    <source>
        <dbReference type="EMBL" id="GAA0537313.1"/>
    </source>
</evidence>
<evidence type="ECO:0000256" key="1">
    <source>
        <dbReference type="ARBA" id="ARBA00000695"/>
    </source>
</evidence>
<evidence type="ECO:0000256" key="3">
    <source>
        <dbReference type="ARBA" id="ARBA00004613"/>
    </source>
</evidence>
<keyword evidence="8 10" id="KW-0106">Calcium</keyword>
<evidence type="ECO:0000313" key="14">
    <source>
        <dbReference type="Proteomes" id="UP000597989"/>
    </source>
</evidence>
<evidence type="ECO:0000256" key="2">
    <source>
        <dbReference type="ARBA" id="ARBA00001913"/>
    </source>
</evidence>
<reference evidence="13 14" key="1">
    <citation type="journal article" date="2014" name="Int. J. Syst. Evol. Microbiol.">
        <title>Complete genome sequence of Corynebacterium casei LMG S-19264T (=DSM 44701T), isolated from a smear-ripened cheese.</title>
        <authorList>
            <consortium name="US DOE Joint Genome Institute (JGI-PGF)"/>
            <person name="Walter F."/>
            <person name="Albersmeier A."/>
            <person name="Kalinowski J."/>
            <person name="Ruckert C."/>
        </authorList>
    </citation>
    <scope>NUCLEOTIDE SEQUENCE [LARGE SCALE GENOMIC DNA]</scope>
    <source>
        <strain evidence="13 14">CGMCC 4.7206</strain>
    </source>
</reference>
<sequence>MAAAIEVGSGAVFDGNGDRYHGTGGLGDGGQGEGQPATVVPDDVATVSSVVIGVSAADGRTARGGCTLWNVVWEDLGEDATTGTAGVFAAVSAAPRCAGRHEAPEALRPKV</sequence>
<feature type="region of interest" description="Disordered" evidence="11">
    <location>
        <begin position="9"/>
        <end position="37"/>
    </location>
</feature>
<gene>
    <name evidence="12" type="ORF">GCM10009545_45070</name>
    <name evidence="13" type="ORF">GCM10011581_44060</name>
</gene>
<dbReference type="GO" id="GO:0005576">
    <property type="term" value="C:extracellular region"/>
    <property type="evidence" value="ECO:0007669"/>
    <property type="project" value="UniProtKB-SubCell"/>
</dbReference>
<keyword evidence="9 10" id="KW-0456">Lyase</keyword>
<reference evidence="12" key="4">
    <citation type="submission" date="2023-12" db="EMBL/GenBank/DDBJ databases">
        <authorList>
            <person name="Sun Q."/>
            <person name="Inoue M."/>
        </authorList>
    </citation>
    <scope>NUCLEOTIDE SEQUENCE</scope>
    <source>
        <strain evidence="12">JCM 10664</strain>
    </source>
</reference>
<protein>
    <recommendedName>
        <fullName evidence="5 10">Pectate lyase</fullName>
        <ecNumber evidence="5 10">4.2.2.2</ecNumber>
    </recommendedName>
</protein>
<dbReference type="EC" id="4.2.2.2" evidence="5 10"/>
<keyword evidence="7" id="KW-0732">Signal</keyword>
<comment type="subcellular location">
    <subcellularLocation>
        <location evidence="3 10">Secreted</location>
    </subcellularLocation>
</comment>
<evidence type="ECO:0000256" key="11">
    <source>
        <dbReference type="SAM" id="MobiDB-lite"/>
    </source>
</evidence>
<evidence type="ECO:0000256" key="6">
    <source>
        <dbReference type="ARBA" id="ARBA00022525"/>
    </source>
</evidence>
<comment type="similarity">
    <text evidence="4 10">Belongs to the polysaccharide lyase 3 family.</text>
</comment>
<dbReference type="Proteomes" id="UP000597989">
    <property type="component" value="Unassembled WGS sequence"/>
</dbReference>
<reference evidence="12 15" key="2">
    <citation type="journal article" date="2019" name="Int. J. Syst. Evol. Microbiol.">
        <title>The Global Catalogue of Microorganisms (GCM) 10K type strain sequencing project: providing services to taxonomists for standard genome sequencing and annotation.</title>
        <authorList>
            <consortium name="The Broad Institute Genomics Platform"/>
            <consortium name="The Broad Institute Genome Sequencing Center for Infectious Disease"/>
            <person name="Wu L."/>
            <person name="Ma J."/>
        </authorList>
    </citation>
    <scope>NUCLEOTIDE SEQUENCE [LARGE SCALE GENOMIC DNA]</scope>
    <source>
        <strain evidence="12 15">JCM 10664</strain>
    </source>
</reference>
<dbReference type="Pfam" id="PF03211">
    <property type="entry name" value="Pectate_lyase"/>
    <property type="match status" value="1"/>
</dbReference>
<evidence type="ECO:0000256" key="10">
    <source>
        <dbReference type="RuleBase" id="RU367009"/>
    </source>
</evidence>
<organism evidence="13 14">
    <name type="scientific">Saccharopolyspora thermophila</name>
    <dbReference type="NCBI Taxonomy" id="89367"/>
    <lineage>
        <taxon>Bacteria</taxon>
        <taxon>Bacillati</taxon>
        <taxon>Actinomycetota</taxon>
        <taxon>Actinomycetes</taxon>
        <taxon>Pseudonocardiales</taxon>
        <taxon>Pseudonocardiaceae</taxon>
        <taxon>Saccharopolyspora</taxon>
    </lineage>
</organism>
<name>A0A917K618_9PSEU</name>
<dbReference type="InterPro" id="IPR011050">
    <property type="entry name" value="Pectin_lyase_fold/virulence"/>
</dbReference>
<dbReference type="AlphaFoldDB" id="A0A917K618"/>
<dbReference type="InterPro" id="IPR004898">
    <property type="entry name" value="Pectate_lyase_PlyH/PlyE-like"/>
</dbReference>
<dbReference type="SUPFAM" id="SSF51126">
    <property type="entry name" value="Pectin lyase-like"/>
    <property type="match status" value="1"/>
</dbReference>
<evidence type="ECO:0000313" key="15">
    <source>
        <dbReference type="Proteomes" id="UP001500220"/>
    </source>
</evidence>
<feature type="compositionally biased region" description="Gly residues" evidence="11">
    <location>
        <begin position="22"/>
        <end position="33"/>
    </location>
</feature>
<keyword evidence="15" id="KW-1185">Reference proteome</keyword>
<evidence type="ECO:0000256" key="7">
    <source>
        <dbReference type="ARBA" id="ARBA00022729"/>
    </source>
</evidence>
<dbReference type="Proteomes" id="UP001500220">
    <property type="component" value="Unassembled WGS sequence"/>
</dbReference>
<comment type="cofactor">
    <cofactor evidence="2 10">
        <name>Ca(2+)</name>
        <dbReference type="ChEBI" id="CHEBI:29108"/>
    </cofactor>
</comment>
<reference evidence="13" key="3">
    <citation type="submission" date="2020-09" db="EMBL/GenBank/DDBJ databases">
        <authorList>
            <person name="Sun Q."/>
            <person name="Zhou Y."/>
        </authorList>
    </citation>
    <scope>NUCLEOTIDE SEQUENCE</scope>
    <source>
        <strain evidence="13">CGMCC 4.7206</strain>
    </source>
</reference>
<proteinExistence type="inferred from homology"/>
<dbReference type="EMBL" id="BAAAHC010000020">
    <property type="protein sequence ID" value="GAA0537313.1"/>
    <property type="molecule type" value="Genomic_DNA"/>
</dbReference>
<comment type="function">
    <text evidence="10">Catalyzes the depolymerization of both polygalacturonate and pectins of methyl esterification degree from 22 to 89%, with an endo mode of action. In contrast to the majority of pectate lyases, displays high activity on highly methylated pectins.</text>
</comment>
<comment type="catalytic activity">
    <reaction evidence="1 10">
        <text>Eliminative cleavage of (1-&gt;4)-alpha-D-galacturonan to give oligosaccharides with 4-deoxy-alpha-D-galact-4-enuronosyl groups at their non-reducing ends.</text>
        <dbReference type="EC" id="4.2.2.2"/>
    </reaction>
</comment>
<evidence type="ECO:0000313" key="13">
    <source>
        <dbReference type="EMBL" id="GGJ02054.1"/>
    </source>
</evidence>
<comment type="caution">
    <text evidence="13">The sequence shown here is derived from an EMBL/GenBank/DDBJ whole genome shotgun (WGS) entry which is preliminary data.</text>
</comment>
<dbReference type="EMBL" id="BMMT01000019">
    <property type="protein sequence ID" value="GGJ02054.1"/>
    <property type="molecule type" value="Genomic_DNA"/>
</dbReference>
<accession>A0A917K618</accession>
<evidence type="ECO:0000256" key="9">
    <source>
        <dbReference type="ARBA" id="ARBA00023239"/>
    </source>
</evidence>
<dbReference type="Gene3D" id="2.160.20.10">
    <property type="entry name" value="Single-stranded right-handed beta-helix, Pectin lyase-like"/>
    <property type="match status" value="1"/>
</dbReference>
<evidence type="ECO:0000256" key="5">
    <source>
        <dbReference type="ARBA" id="ARBA00012272"/>
    </source>
</evidence>
<dbReference type="GO" id="GO:0030570">
    <property type="term" value="F:pectate lyase activity"/>
    <property type="evidence" value="ECO:0007669"/>
    <property type="project" value="UniProtKB-UniRule"/>
</dbReference>